<reference evidence="1 2" key="1">
    <citation type="submission" date="2014-04" db="EMBL/GenBank/DDBJ databases">
        <authorList>
            <consortium name="DOE Joint Genome Institute"/>
            <person name="Kuo A."/>
            <person name="Kohler A."/>
            <person name="Nagy L.G."/>
            <person name="Floudas D."/>
            <person name="Copeland A."/>
            <person name="Barry K.W."/>
            <person name="Cichocki N."/>
            <person name="Veneault-Fourrey C."/>
            <person name="LaButti K."/>
            <person name="Lindquist E.A."/>
            <person name="Lipzen A."/>
            <person name="Lundell T."/>
            <person name="Morin E."/>
            <person name="Murat C."/>
            <person name="Sun H."/>
            <person name="Tunlid A."/>
            <person name="Henrissat B."/>
            <person name="Grigoriev I.V."/>
            <person name="Hibbett D.S."/>
            <person name="Martin F."/>
            <person name="Nordberg H.P."/>
            <person name="Cantor M.N."/>
            <person name="Hua S.X."/>
        </authorList>
    </citation>
    <scope>NUCLEOTIDE SEQUENCE [LARGE SCALE GENOMIC DNA]</scope>
    <source>
        <strain evidence="1 2">Foug A</strain>
    </source>
</reference>
<organism evidence="1 2">
    <name type="scientific">Scleroderma citrinum Foug A</name>
    <dbReference type="NCBI Taxonomy" id="1036808"/>
    <lineage>
        <taxon>Eukaryota</taxon>
        <taxon>Fungi</taxon>
        <taxon>Dikarya</taxon>
        <taxon>Basidiomycota</taxon>
        <taxon>Agaricomycotina</taxon>
        <taxon>Agaricomycetes</taxon>
        <taxon>Agaricomycetidae</taxon>
        <taxon>Boletales</taxon>
        <taxon>Sclerodermatineae</taxon>
        <taxon>Sclerodermataceae</taxon>
        <taxon>Scleroderma</taxon>
    </lineage>
</organism>
<evidence type="ECO:0000313" key="1">
    <source>
        <dbReference type="EMBL" id="KIM70717.1"/>
    </source>
</evidence>
<protein>
    <submittedName>
        <fullName evidence="1">Uncharacterized protein</fullName>
    </submittedName>
</protein>
<reference evidence="2" key="2">
    <citation type="submission" date="2015-01" db="EMBL/GenBank/DDBJ databases">
        <title>Evolutionary Origins and Diversification of the Mycorrhizal Mutualists.</title>
        <authorList>
            <consortium name="DOE Joint Genome Institute"/>
            <consortium name="Mycorrhizal Genomics Consortium"/>
            <person name="Kohler A."/>
            <person name="Kuo A."/>
            <person name="Nagy L.G."/>
            <person name="Floudas D."/>
            <person name="Copeland A."/>
            <person name="Barry K.W."/>
            <person name="Cichocki N."/>
            <person name="Veneault-Fourrey C."/>
            <person name="LaButti K."/>
            <person name="Lindquist E.A."/>
            <person name="Lipzen A."/>
            <person name="Lundell T."/>
            <person name="Morin E."/>
            <person name="Murat C."/>
            <person name="Riley R."/>
            <person name="Ohm R."/>
            <person name="Sun H."/>
            <person name="Tunlid A."/>
            <person name="Henrissat B."/>
            <person name="Grigoriev I.V."/>
            <person name="Hibbett D.S."/>
            <person name="Martin F."/>
        </authorList>
    </citation>
    <scope>NUCLEOTIDE SEQUENCE [LARGE SCALE GENOMIC DNA]</scope>
    <source>
        <strain evidence="2">Foug A</strain>
    </source>
</reference>
<evidence type="ECO:0000313" key="2">
    <source>
        <dbReference type="Proteomes" id="UP000053989"/>
    </source>
</evidence>
<keyword evidence="2" id="KW-1185">Reference proteome</keyword>
<dbReference type="EMBL" id="KN822004">
    <property type="protein sequence ID" value="KIM70717.1"/>
    <property type="molecule type" value="Genomic_DNA"/>
</dbReference>
<dbReference type="HOGENOM" id="CLU_3107715_0_0_1"/>
<accession>A0A0C3B0E0</accession>
<dbReference type="InParanoid" id="A0A0C3B0E0"/>
<gene>
    <name evidence="1" type="ORF">SCLCIDRAFT_1206880</name>
</gene>
<sequence>MGLVPTSPAILGLGKIPQPNSTFVFGPSLISETKDLTRTDRTACAEHRSRS</sequence>
<name>A0A0C3B0E0_9AGAM</name>
<dbReference type="AlphaFoldDB" id="A0A0C3B0E0"/>
<dbReference type="Proteomes" id="UP000053989">
    <property type="component" value="Unassembled WGS sequence"/>
</dbReference>
<proteinExistence type="predicted"/>